<keyword evidence="1" id="KW-0472">Membrane</keyword>
<organism evidence="2 3">
    <name type="scientific">Maritimibacter harenae</name>
    <dbReference type="NCBI Taxonomy" id="2606218"/>
    <lineage>
        <taxon>Bacteria</taxon>
        <taxon>Pseudomonadati</taxon>
        <taxon>Pseudomonadota</taxon>
        <taxon>Alphaproteobacteria</taxon>
        <taxon>Rhodobacterales</taxon>
        <taxon>Roseobacteraceae</taxon>
        <taxon>Maritimibacter</taxon>
    </lineage>
</organism>
<dbReference type="EMBL" id="WTUX01000011">
    <property type="protein sequence ID" value="MZR12752.1"/>
    <property type="molecule type" value="Genomic_DNA"/>
</dbReference>
<evidence type="ECO:0000313" key="3">
    <source>
        <dbReference type="Proteomes" id="UP000467322"/>
    </source>
</evidence>
<name>A0A845M0S7_9RHOB</name>
<accession>A0A845M0S7</accession>
<keyword evidence="3" id="KW-1185">Reference proteome</keyword>
<dbReference type="InterPro" id="IPR046659">
    <property type="entry name" value="DUF6768"/>
</dbReference>
<gene>
    <name evidence="2" type="ORF">GQE99_06930</name>
</gene>
<dbReference type="Proteomes" id="UP000467322">
    <property type="component" value="Unassembled WGS sequence"/>
</dbReference>
<keyword evidence="1" id="KW-1133">Transmembrane helix</keyword>
<keyword evidence="1" id="KW-0812">Transmembrane</keyword>
<feature type="transmembrane region" description="Helical" evidence="1">
    <location>
        <begin position="43"/>
        <end position="66"/>
    </location>
</feature>
<sequence>MTDRLDRLIEEALTEEDRMIREATAERGWFALGLDQFRGKLGWVTWVVMIVQTVMFGLAVWCGYEFYTATDVLVALKWGLSAATLALMAIVLKLSLMPQIQADRVLRELRRVELMLATRDARK</sequence>
<protein>
    <submittedName>
        <fullName evidence="2">Uncharacterized protein</fullName>
    </submittedName>
</protein>
<evidence type="ECO:0000256" key="1">
    <source>
        <dbReference type="SAM" id="Phobius"/>
    </source>
</evidence>
<proteinExistence type="predicted"/>
<dbReference type="RefSeq" id="WP_161350880.1">
    <property type="nucleotide sequence ID" value="NZ_WTUX01000011.1"/>
</dbReference>
<reference evidence="2 3" key="1">
    <citation type="submission" date="2019-12" db="EMBL/GenBank/DDBJ databases">
        <title>Maritimibacter sp. nov. sp. isolated from sea sand.</title>
        <authorList>
            <person name="Kim J."/>
            <person name="Jeong S.E."/>
            <person name="Jung H.S."/>
            <person name="Jeon C.O."/>
        </authorList>
    </citation>
    <scope>NUCLEOTIDE SEQUENCE [LARGE SCALE GENOMIC DNA]</scope>
    <source>
        <strain evidence="2 3">DP07</strain>
    </source>
</reference>
<comment type="caution">
    <text evidence="2">The sequence shown here is derived from an EMBL/GenBank/DDBJ whole genome shotgun (WGS) entry which is preliminary data.</text>
</comment>
<evidence type="ECO:0000313" key="2">
    <source>
        <dbReference type="EMBL" id="MZR12752.1"/>
    </source>
</evidence>
<dbReference type="AlphaFoldDB" id="A0A845M0S7"/>
<dbReference type="Pfam" id="PF20556">
    <property type="entry name" value="DUF6768"/>
    <property type="match status" value="1"/>
</dbReference>
<feature type="transmembrane region" description="Helical" evidence="1">
    <location>
        <begin position="78"/>
        <end position="96"/>
    </location>
</feature>